<dbReference type="Gene3D" id="1.20.120.1900">
    <property type="entry name" value="Gamma-tubulin complex, C-terminal domain"/>
    <property type="match status" value="1"/>
</dbReference>
<evidence type="ECO:0000256" key="2">
    <source>
        <dbReference type="ARBA" id="ARBA00010337"/>
    </source>
</evidence>
<evidence type="ECO:0000256" key="4">
    <source>
        <dbReference type="ARBA" id="ARBA00022701"/>
    </source>
</evidence>
<dbReference type="GO" id="GO:0005874">
    <property type="term" value="C:microtubule"/>
    <property type="evidence" value="ECO:0007669"/>
    <property type="project" value="UniProtKB-KW"/>
</dbReference>
<organism evidence="7 8">
    <name type="scientific">Setaria digitata</name>
    <dbReference type="NCBI Taxonomy" id="48799"/>
    <lineage>
        <taxon>Eukaryota</taxon>
        <taxon>Metazoa</taxon>
        <taxon>Ecdysozoa</taxon>
        <taxon>Nematoda</taxon>
        <taxon>Chromadorea</taxon>
        <taxon>Rhabditida</taxon>
        <taxon>Spirurina</taxon>
        <taxon>Spiruromorpha</taxon>
        <taxon>Filarioidea</taxon>
        <taxon>Setariidae</taxon>
        <taxon>Setaria</taxon>
    </lineage>
</organism>
<dbReference type="AlphaFoldDB" id="A0A915PWW1"/>
<protein>
    <submittedName>
        <fullName evidence="8">Gamma tubulin complex component C-terminal domain-containing protein</fullName>
    </submittedName>
</protein>
<proteinExistence type="inferred from homology"/>
<name>A0A915PWW1_9BILA</name>
<evidence type="ECO:0000259" key="6">
    <source>
        <dbReference type="Pfam" id="PF04130"/>
    </source>
</evidence>
<keyword evidence="7" id="KW-1185">Reference proteome</keyword>
<sequence>MGDFGEECVLGKMYRNQTLRIDGDSIWGRITLLLSLLIGRPCTGVERARFYEDLLLKSLEKQEKDIPLQDMIDDMVVLLNRKNDGHPARKFISLIRNLRKATNESDEIIRFLLLLSKIDYNYAGGSHIEISSLCSGSKILSTWKRTVNNCMPNSVVLENRRITPKALFFDLTNIPSLAYQSRHDDIKAVTQDQLYNSEEASTSATVPNESTESYEKIQRTIVDRRGRIHPRACDPELRSLCKLKVGSVFYTISWWEYLRCLAYLLMGAESILFRKNVDGFFIISRKTEIFLELEDINLLPRLALPFLDFANRLLFMEQFIRDSVEVPILQCEMHENVATKALLNLKLYASEQLWKFRDGIRNHISDKKECDVENIRTLLQELLHMCFIFNHFVDVMLHIQAANVRDGIENSFLSVSGKNESVGLKPSILISKSFLEKWLFEGRFRKLILTSPSLKSIDSEEESCVTVKKLLSELSDEEILKALRSTFSSVAGPLLDFHFQKVYLSRHNKYMRRCIIDDFKQSARLLRDVYLCHDNCITEVFVSAILNEEDDLDSNVDDAMNYLLNKNYSSVLVHGFFQLTSSFDKQIDLKVCYKSSFPLNTIFTPSVLANYDHIWKLLLRIAVECTALEEMMVGKACVYNIALMQMRMWNFVRALRCFFHEQINMVVKEYQAICEKIVPSLSFGSKSCEVMECIG</sequence>
<dbReference type="WBParaSite" id="sdigi.contig513.g8763.t1">
    <property type="protein sequence ID" value="sdigi.contig513.g8763.t1"/>
    <property type="gene ID" value="sdigi.contig513.g8763"/>
</dbReference>
<evidence type="ECO:0000256" key="1">
    <source>
        <dbReference type="ARBA" id="ARBA00004245"/>
    </source>
</evidence>
<dbReference type="InterPro" id="IPR042241">
    <property type="entry name" value="GCP_C_sf"/>
</dbReference>
<evidence type="ECO:0000256" key="5">
    <source>
        <dbReference type="ARBA" id="ARBA00023212"/>
    </source>
</evidence>
<evidence type="ECO:0000256" key="3">
    <source>
        <dbReference type="ARBA" id="ARBA00022490"/>
    </source>
</evidence>
<evidence type="ECO:0000313" key="7">
    <source>
        <dbReference type="Proteomes" id="UP000887581"/>
    </source>
</evidence>
<reference evidence="8" key="1">
    <citation type="submission" date="2022-11" db="UniProtKB">
        <authorList>
            <consortium name="WormBaseParasite"/>
        </authorList>
    </citation>
    <scope>IDENTIFICATION</scope>
</reference>
<comment type="subcellular location">
    <subcellularLocation>
        <location evidence="1">Cytoplasm</location>
        <location evidence="1">Cytoskeleton</location>
    </subcellularLocation>
</comment>
<comment type="similarity">
    <text evidence="2">Belongs to the TUBGCP family.</text>
</comment>
<dbReference type="Proteomes" id="UP000887581">
    <property type="component" value="Unplaced"/>
</dbReference>
<dbReference type="GO" id="GO:0043015">
    <property type="term" value="F:gamma-tubulin binding"/>
    <property type="evidence" value="ECO:0007669"/>
    <property type="project" value="InterPro"/>
</dbReference>
<feature type="domain" description="Gamma tubulin complex component C-terminal" evidence="6">
    <location>
        <begin position="592"/>
        <end position="663"/>
    </location>
</feature>
<accession>A0A915PWW1</accession>
<keyword evidence="5" id="KW-0206">Cytoskeleton</keyword>
<evidence type="ECO:0000313" key="8">
    <source>
        <dbReference type="WBParaSite" id="sdigi.contig513.g8763.t1"/>
    </source>
</evidence>
<dbReference type="Pfam" id="PF04130">
    <property type="entry name" value="GCP_C_terminal"/>
    <property type="match status" value="1"/>
</dbReference>
<keyword evidence="3" id="KW-0963">Cytoplasm</keyword>
<keyword evidence="4" id="KW-0493">Microtubule</keyword>
<dbReference type="InterPro" id="IPR040457">
    <property type="entry name" value="GCP_C"/>
</dbReference>